<dbReference type="SUPFAM" id="SSF55753">
    <property type="entry name" value="Actin depolymerizing proteins"/>
    <property type="match status" value="6"/>
</dbReference>
<dbReference type="PANTHER" id="PTHR11977">
    <property type="entry name" value="VILLIN"/>
    <property type="match status" value="1"/>
</dbReference>
<feature type="compositionally biased region" description="Low complexity" evidence="4">
    <location>
        <begin position="970"/>
        <end position="980"/>
    </location>
</feature>
<comment type="similarity">
    <text evidence="1">Belongs to the villin/gelsolin family.</text>
</comment>
<dbReference type="GO" id="GO:0015629">
    <property type="term" value="C:actin cytoskeleton"/>
    <property type="evidence" value="ECO:0007669"/>
    <property type="project" value="TreeGrafter"/>
</dbReference>
<evidence type="ECO:0000256" key="1">
    <source>
        <dbReference type="ARBA" id="ARBA00008418"/>
    </source>
</evidence>
<dbReference type="GO" id="GO:0008154">
    <property type="term" value="P:actin polymerization or depolymerization"/>
    <property type="evidence" value="ECO:0007669"/>
    <property type="project" value="TreeGrafter"/>
</dbReference>
<dbReference type="STRING" id="36087.A0A077YZ14"/>
<feature type="domain" description="Gelsolin-like" evidence="5">
    <location>
        <begin position="640"/>
        <end position="710"/>
    </location>
</feature>
<dbReference type="GO" id="GO:0030239">
    <property type="term" value="P:myofibril assembly"/>
    <property type="evidence" value="ECO:0007669"/>
    <property type="project" value="TreeGrafter"/>
</dbReference>
<dbReference type="AlphaFoldDB" id="A0A077YZ14"/>
<feature type="domain" description="Gelsolin-like" evidence="5">
    <location>
        <begin position="1082"/>
        <end position="1157"/>
    </location>
</feature>
<dbReference type="PANTHER" id="PTHR11977:SF51">
    <property type="entry name" value="PROTEIN FLIGHTLESS-1 HOMOLOG"/>
    <property type="match status" value="1"/>
</dbReference>
<organism evidence="6 7">
    <name type="scientific">Trichuris trichiura</name>
    <name type="common">Whipworm</name>
    <name type="synonym">Trichocephalus trichiurus</name>
    <dbReference type="NCBI Taxonomy" id="36087"/>
    <lineage>
        <taxon>Eukaryota</taxon>
        <taxon>Metazoa</taxon>
        <taxon>Ecdysozoa</taxon>
        <taxon>Nematoda</taxon>
        <taxon>Enoplea</taxon>
        <taxon>Dorylaimia</taxon>
        <taxon>Trichinellida</taxon>
        <taxon>Trichuridae</taxon>
        <taxon>Trichuris</taxon>
    </lineage>
</organism>
<dbReference type="Pfam" id="PF00560">
    <property type="entry name" value="LRR_1"/>
    <property type="match status" value="1"/>
</dbReference>
<evidence type="ECO:0000313" key="6">
    <source>
        <dbReference type="EMBL" id="CDW53081.1"/>
    </source>
</evidence>
<dbReference type="InterPro" id="IPR007123">
    <property type="entry name" value="Gelsolin-like_dom"/>
</dbReference>
<protein>
    <submittedName>
        <fullName evidence="6">Protein flightless 1</fullName>
    </submittedName>
</protein>
<dbReference type="InterPro" id="IPR029006">
    <property type="entry name" value="ADF-H/Gelsolin-like_dom_sf"/>
</dbReference>
<dbReference type="PROSITE" id="PS51450">
    <property type="entry name" value="LRR"/>
    <property type="match status" value="3"/>
</dbReference>
<dbReference type="SUPFAM" id="SSF52058">
    <property type="entry name" value="L domain-like"/>
    <property type="match status" value="2"/>
</dbReference>
<dbReference type="CDD" id="cd11280">
    <property type="entry name" value="gelsolin_like"/>
    <property type="match status" value="2"/>
</dbReference>
<keyword evidence="3" id="KW-0677">Repeat</keyword>
<feature type="domain" description="Gelsolin-like" evidence="5">
    <location>
        <begin position="521"/>
        <end position="596"/>
    </location>
</feature>
<feature type="domain" description="Gelsolin-like" evidence="5">
    <location>
        <begin position="1192"/>
        <end position="1266"/>
    </location>
</feature>
<dbReference type="GO" id="GO:0005634">
    <property type="term" value="C:nucleus"/>
    <property type="evidence" value="ECO:0007669"/>
    <property type="project" value="TreeGrafter"/>
</dbReference>
<dbReference type="PRINTS" id="PR00597">
    <property type="entry name" value="GELSOLIN"/>
</dbReference>
<dbReference type="GO" id="GO:0051016">
    <property type="term" value="P:barbed-end actin filament capping"/>
    <property type="evidence" value="ECO:0007669"/>
    <property type="project" value="TreeGrafter"/>
</dbReference>
<dbReference type="EMBL" id="HG805840">
    <property type="protein sequence ID" value="CDW53081.1"/>
    <property type="molecule type" value="Genomic_DNA"/>
</dbReference>
<keyword evidence="2" id="KW-0433">Leucine-rich repeat</keyword>
<dbReference type="InterPro" id="IPR032675">
    <property type="entry name" value="LRR_dom_sf"/>
</dbReference>
<dbReference type="FunFam" id="3.40.20.10:FF:000031">
    <property type="entry name" value="protein flightless-1 homolog isoform X1"/>
    <property type="match status" value="1"/>
</dbReference>
<evidence type="ECO:0000256" key="2">
    <source>
        <dbReference type="ARBA" id="ARBA00022614"/>
    </source>
</evidence>
<evidence type="ECO:0000313" key="7">
    <source>
        <dbReference type="Proteomes" id="UP000030665"/>
    </source>
</evidence>
<dbReference type="Pfam" id="PF13855">
    <property type="entry name" value="LRR_8"/>
    <property type="match status" value="2"/>
</dbReference>
<reference evidence="6" key="1">
    <citation type="submission" date="2014-01" db="EMBL/GenBank/DDBJ databases">
        <authorList>
            <person name="Aslett M."/>
        </authorList>
    </citation>
    <scope>NUCLEOTIDE SEQUENCE</scope>
</reference>
<dbReference type="OrthoDB" id="20529at2759"/>
<dbReference type="InterPro" id="IPR001611">
    <property type="entry name" value="Leu-rich_rpt"/>
</dbReference>
<evidence type="ECO:0000259" key="5">
    <source>
        <dbReference type="Pfam" id="PF00626"/>
    </source>
</evidence>
<name>A0A077YZ14_TRITR</name>
<dbReference type="Proteomes" id="UP000030665">
    <property type="component" value="Unassembled WGS sequence"/>
</dbReference>
<dbReference type="Pfam" id="PF00626">
    <property type="entry name" value="Gelsolin"/>
    <property type="match status" value="5"/>
</dbReference>
<dbReference type="GO" id="GO:0005546">
    <property type="term" value="F:phosphatidylinositol-4,5-bisphosphate binding"/>
    <property type="evidence" value="ECO:0007669"/>
    <property type="project" value="TreeGrafter"/>
</dbReference>
<dbReference type="InterPro" id="IPR007122">
    <property type="entry name" value="Villin/Gelsolin"/>
</dbReference>
<evidence type="ECO:0000256" key="4">
    <source>
        <dbReference type="SAM" id="MobiDB-lite"/>
    </source>
</evidence>
<dbReference type="GO" id="GO:0051014">
    <property type="term" value="P:actin filament severing"/>
    <property type="evidence" value="ECO:0007669"/>
    <property type="project" value="TreeGrafter"/>
</dbReference>
<reference evidence="6" key="2">
    <citation type="submission" date="2014-03" db="EMBL/GenBank/DDBJ databases">
        <title>The whipworm genome and dual-species transcriptomics of an intimate host-pathogen interaction.</title>
        <authorList>
            <person name="Foth B.J."/>
            <person name="Tsai I.J."/>
            <person name="Reid A.J."/>
            <person name="Bancroft A.J."/>
            <person name="Nichol S."/>
            <person name="Tracey A."/>
            <person name="Holroyd N."/>
            <person name="Cotton J.A."/>
            <person name="Stanley E.J."/>
            <person name="Zarowiecki M."/>
            <person name="Liu J.Z."/>
            <person name="Huckvale T."/>
            <person name="Cooper P.J."/>
            <person name="Grencis R.K."/>
            <person name="Berriman M."/>
        </authorList>
    </citation>
    <scope>NUCLEOTIDE SEQUENCE [LARGE SCALE GENOMIC DNA]</scope>
</reference>
<dbReference type="CDD" id="cd11288">
    <property type="entry name" value="gelsolin_S5_like"/>
    <property type="match status" value="1"/>
</dbReference>
<sequence>MACTGVLPFVRGIDFSRNDFSENLFPEAVGDMAGLRWLKLNHTNLDKIPEQLSKLKNLEHLYLINNALTSLHGELSDLPNLRSIIARKNQIKISGIPTDIFDMQDLTVIDFSHNSLKETPPNLDRARGAIVLNLSCNMLESIPSQLFVNMADLIYLDLSYNRLSMLPPQIRRLADLQVLILNENPLCHFQLKQLPCMTFLRVLHMRNTCRNAGNVPSSLDNLVNLEDVDFSCNDLKEVPDALYKLQNLRRLNLSQNSISALEMFSDCWPKLEVLNLSRNNLRSLPDTITRMLKLRLLFVNENDLTFEGIPAGIGKLVNLEVFHAAYNRLELVPEGLCRCVKLRKVKLNNNRLMTIPGSIYLLADLVELDLRNNPDLMVPMKPVEQKKKDRAFYNIDFSLEHQLKLSEAWSPSSSVSSSLASVAKDPVSRKVQFLRRRRGQTEADSDQKKILQGMTDVAKDRLNVEQNPLESQESLRASKRWDEALEKPCIDYSELFEPDVGQLPGLTIFEIENFLPNILDSAMHGKFYEGDCYIVLKTVLDESNSLDWLIYYWIGESASIDKKACAAIHAVNLRNFLGAQCRTIREEMNDESDEFLDLFDDDIVYITGARTSSGFYTTEGLARGVQLYMVSSDHMQLRLESVPVSLGSLDPRFVFILDANTKLYVWCGKRSKLVLRTKARLFTEKMNKTERKGLSEIEMFKQGKEPDEFWTLLNEDPNAIREAIVEHVSLKRKEQRPRLYQVCLGMGYLELPQVRVTRKGLKQDMLQAKCVYILDCHSDLFLWIGKKSTRLVSHGYYKLLILKVRAAGFKLASELHAMLDRPEYASVSQVAEGTETMFFKSKFVGWDDVIAVDFTRTADSVQRRGVDLNVIMEKDKIKTDLSSLFLERQQMVSDEEADQMIQECNEDLELMEPFVLEGRKFVRLPEKEYGIFYTCDCYVFLCRYWMPVQEDENAFENRDETAANAEQSATPSGETETPTGETEDDFKCVVYFWQGRDASNMGWLTFTFSLQKKFESLFKDKLEVVRMYQQQENQKFLSHFKKMMVIHRGRRNLSMFPGAQRWPECYHLRANGSAVCSRTIQIECDSALLNSGFCYFLKVPFNVPDEEGNRGKLFVWIGSLVNENTALLAEEIAKVKLNQNDWPVVRIAEGNEPEMFWDAMGGKKPYDKNADFMRYCRLFRCTNEKGYFVVSEKTIDFCQDDLDDEDVMFLDNGDQVYLWAGAKSSEVEIKLSFKAAKVYVEHVNSIQKDRQRKLFFTAKGKEAQRFRKCFHAWGKHKVPPGEG</sequence>
<feature type="region of interest" description="Disordered" evidence="4">
    <location>
        <begin position="955"/>
        <end position="982"/>
    </location>
</feature>
<feature type="domain" description="Gelsolin-like" evidence="5">
    <location>
        <begin position="754"/>
        <end position="791"/>
    </location>
</feature>
<dbReference type="InterPro" id="IPR003591">
    <property type="entry name" value="Leu-rich_rpt_typical-subtyp"/>
</dbReference>
<dbReference type="CDD" id="cd11291">
    <property type="entry name" value="gelsolin_S6_like"/>
    <property type="match status" value="1"/>
</dbReference>
<dbReference type="SMART" id="SM00369">
    <property type="entry name" value="LRR_TYP"/>
    <property type="match status" value="10"/>
</dbReference>
<keyword evidence="7" id="KW-1185">Reference proteome</keyword>
<dbReference type="SMART" id="SM00262">
    <property type="entry name" value="GEL"/>
    <property type="match status" value="6"/>
</dbReference>
<dbReference type="CDD" id="cd11290">
    <property type="entry name" value="gelsolin_S1_like"/>
    <property type="match status" value="1"/>
</dbReference>
<proteinExistence type="inferred from homology"/>
<accession>A0A077YZ14</accession>
<dbReference type="Gene3D" id="3.80.10.10">
    <property type="entry name" value="Ribonuclease Inhibitor"/>
    <property type="match status" value="3"/>
</dbReference>
<dbReference type="GO" id="GO:0005737">
    <property type="term" value="C:cytoplasm"/>
    <property type="evidence" value="ECO:0007669"/>
    <property type="project" value="TreeGrafter"/>
</dbReference>
<dbReference type="Gene3D" id="3.40.20.10">
    <property type="entry name" value="Severin"/>
    <property type="match status" value="6"/>
</dbReference>
<gene>
    <name evidence="6" type="ORF">TTRE_0000134401</name>
</gene>
<dbReference type="CDD" id="cd11292">
    <property type="entry name" value="gelsolin_S3_like"/>
    <property type="match status" value="1"/>
</dbReference>
<dbReference type="GO" id="GO:0051015">
    <property type="term" value="F:actin filament binding"/>
    <property type="evidence" value="ECO:0007669"/>
    <property type="project" value="InterPro"/>
</dbReference>
<dbReference type="FunFam" id="3.40.20.10:FF:000034">
    <property type="entry name" value="protein flightless-1 homolog isoform X1"/>
    <property type="match status" value="1"/>
</dbReference>
<evidence type="ECO:0000256" key="3">
    <source>
        <dbReference type="ARBA" id="ARBA00022737"/>
    </source>
</evidence>